<dbReference type="Proteomes" id="UP000516430">
    <property type="component" value="Segment"/>
</dbReference>
<gene>
    <name evidence="3" type="ORF">MPXV-M2940_FCT-170</name>
    <name evidence="4" type="ORF">MPXV-M2957_Lagos-170</name>
    <name evidence="5" type="ORF">MPXV-M3021_Delta-170</name>
    <name evidence="6" type="ORF">MPXV-M5320_M15_Bayelsa-163</name>
    <name evidence="7" type="ORF">MPXV-Singapore-170</name>
    <name evidence="8" type="ORF">MPXV-UK_P1-170</name>
    <name evidence="9" type="ORF">MPXV-UK_P2-170</name>
    <name evidence="10" type="ORF">MPXV-UK_P3-170</name>
</gene>
<dbReference type="Proteomes" id="UP000516377">
    <property type="component" value="Segment"/>
</dbReference>
<organismHost>
    <name type="scientific">Heliosciurus ruwenzorii</name>
    <name type="common">Ruwenzori sun squirrel</name>
    <dbReference type="NCBI Taxonomy" id="226685"/>
</organismHost>
<evidence type="ECO:0000313" key="3">
    <source>
        <dbReference type="EMBL" id="QNP12496.1"/>
    </source>
</evidence>
<protein>
    <submittedName>
        <fullName evidence="3">MPXVgp171</fullName>
    </submittedName>
</protein>
<dbReference type="EMBL" id="MT903345">
    <property type="protein sequence ID" value="QNP13945.1"/>
    <property type="molecule type" value="Genomic_DNA"/>
</dbReference>
<organismHost>
    <name type="scientific">Cynomys leucurus</name>
    <name type="common">White-tailed prairie dog</name>
    <dbReference type="NCBI Taxonomy" id="99825"/>
</organismHost>
<dbReference type="Proteomes" id="UP000516456">
    <property type="component" value="Segment"/>
</dbReference>
<dbReference type="InterPro" id="IPR016399">
    <property type="entry name" value="Apoptosis_reg_M-T4"/>
</dbReference>
<organism evidence="3">
    <name type="scientific">Monkeypox virus</name>
    <name type="common">MPXV</name>
    <dbReference type="NCBI Taxonomy" id="10244"/>
    <lineage>
        <taxon>Viruses</taxon>
        <taxon>Varidnaviria</taxon>
        <taxon>Bamfordvirae</taxon>
        <taxon>Nucleocytoviricota</taxon>
        <taxon>Pokkesviricetes</taxon>
        <taxon>Chitovirales</taxon>
        <taxon>Poxviridae</taxon>
        <taxon>Chordopoxvirinae</taxon>
        <taxon>Orthopoxvirus</taxon>
        <taxon>Orthopoxvirus monkeypox</taxon>
    </lineage>
</organism>
<evidence type="ECO:0000259" key="1">
    <source>
        <dbReference type="Pfam" id="PF04490"/>
    </source>
</evidence>
<reference evidence="3" key="1">
    <citation type="journal article" date="2022" name="J. Infect.">
        <title>Exportation of Monkeypox virus from the African continent.</title>
        <authorList>
            <person name="Mauldin M.R."/>
            <person name="McCollum A.M."/>
            <person name="Nakazawa Y.J."/>
            <person name="Mandra A."/>
            <person name="Whitehouse E.R."/>
            <person name="Davidson W."/>
            <person name="Zhao H."/>
            <person name="Gao J."/>
            <person name="Li Y."/>
            <person name="Doty J."/>
            <person name="Yinka-Ogunleye A."/>
            <person name="Akinpelu A."/>
            <person name="Aruna O."/>
            <person name="Naidoo D."/>
            <person name="Lewandowski K."/>
            <person name="Afrough B."/>
            <person name="Graham V."/>
            <person name="Aarons E."/>
            <person name="Hewson R."/>
            <person name="Vipond R."/>
            <person name="Dunning J."/>
            <person name="Chand M."/>
            <person name="Brown C."/>
            <person name="Cohen-Gihon I."/>
            <person name="Erez N."/>
            <person name="Shifman O."/>
            <person name="Israeli O."/>
            <person name="Sharon M."/>
            <person name="Schwartz E."/>
            <person name="Beth-Din A."/>
            <person name="Zvi A."/>
            <person name="Mak T.M."/>
            <person name="Ng Y.K."/>
            <person name="Cui L."/>
            <person name="Lin R.T.P."/>
            <person name="Olson V.A."/>
            <person name="Brooks T."/>
            <person name="Paran N."/>
            <person name="Ihekweazu C."/>
            <person name="Reynolds M.G."/>
        </authorList>
    </citation>
    <scope>NUCLEOTIDE SEQUENCE [LARGE SCALE GENOMIC DNA]</scope>
    <source>
        <strain evidence="3">MPXV-M2940_FCT</strain>
        <strain evidence="4">MPXV-M2957_Lagos</strain>
        <strain evidence="5">MPXV-M3021_Delta</strain>
        <strain evidence="6">MPXV-M5320_M15_Bayelsa</strain>
        <strain evidence="7">MPXV-Singapore</strain>
        <strain evidence="8">MPXV-UK_P1</strain>
        <strain evidence="9">MPXV-UK_P2</strain>
        <strain evidence="10">MPXV-UK_P3</strain>
    </source>
</reference>
<dbReference type="Gene3D" id="2.60.240.30">
    <property type="match status" value="1"/>
</dbReference>
<evidence type="ECO:0000313" key="8">
    <source>
        <dbReference type="EMBL" id="QNP13583.1"/>
    </source>
</evidence>
<organismHost>
    <name type="scientific">Cynomys ludovicianus</name>
    <name type="common">Black-tailed prairie dog</name>
    <dbReference type="NCBI Taxonomy" id="45480"/>
</organismHost>
<name>A0A0F6NA17_MONPV</name>
<organismHost>
    <name type="scientific">Cynomys parvidens</name>
    <name type="common">Utah prairie dog</name>
    <dbReference type="NCBI Taxonomy" id="99827"/>
</organismHost>
<sequence length="221" mass="25460">MRSLIIVLLFPSIIYSMSIRRCEKTEEETWGLKIGLCIIAKDFYPERTDCSVHRPTASGGLITEGNGFRVVIYDQCTEPHDFIITDTQQTRLGSSHTYIKFSNMNTGVPSSIPKCSRTLCISVYCDQEAGDIKFEEYTQESSDISIRVKYDSSCIDYLGINQSFMNECIRRITTWDRESCVRIDTQTINKYLKSCTNTKFDRNVYKRYILKSKALHAKTEL</sequence>
<feature type="domain" description="Poxvirus T4 protein C-terminal" evidence="1">
    <location>
        <begin position="80"/>
        <end position="210"/>
    </location>
</feature>
<evidence type="ECO:0000313" key="9">
    <source>
        <dbReference type="EMBL" id="QNP13764.1"/>
    </source>
</evidence>
<evidence type="ECO:0000313" key="4">
    <source>
        <dbReference type="EMBL" id="QNP12677.1"/>
    </source>
</evidence>
<dbReference type="InterPro" id="IPR038687">
    <property type="entry name" value="M-T4_sf"/>
</dbReference>
<evidence type="ECO:0000259" key="2">
    <source>
        <dbReference type="Pfam" id="PF04491"/>
    </source>
</evidence>
<dbReference type="EMBL" id="MT903337">
    <property type="protein sequence ID" value="QNP12496.1"/>
    <property type="molecule type" value="Genomic_DNA"/>
</dbReference>
<evidence type="ECO:0000313" key="5">
    <source>
        <dbReference type="EMBL" id="QNP12858.1"/>
    </source>
</evidence>
<dbReference type="EMBL" id="MT903344">
    <property type="protein sequence ID" value="QNP13764.1"/>
    <property type="molecule type" value="Genomic_DNA"/>
</dbReference>
<organismHost>
    <name type="scientific">Gliridae</name>
    <name type="common">dormice</name>
    <dbReference type="NCBI Taxonomy" id="30650"/>
</organismHost>
<feature type="domain" description="Poxvirus T4 protein N-terminal" evidence="2">
    <location>
        <begin position="29"/>
        <end position="76"/>
    </location>
</feature>
<dbReference type="Pfam" id="PF04490">
    <property type="entry name" value="Pox_T4_C"/>
    <property type="match status" value="1"/>
</dbReference>
<dbReference type="Proteomes" id="UP000516389">
    <property type="component" value="Segment"/>
</dbReference>
<dbReference type="EMBL" id="MT903343">
    <property type="protein sequence ID" value="QNP13583.1"/>
    <property type="molecule type" value="Genomic_DNA"/>
</dbReference>
<dbReference type="Proteomes" id="UP000516416">
    <property type="component" value="Segment"/>
</dbReference>
<dbReference type="EMBL" id="MT903342">
    <property type="protein sequence ID" value="QNP13402.1"/>
    <property type="molecule type" value="Genomic_DNA"/>
</dbReference>
<dbReference type="InterPro" id="IPR007579">
    <property type="entry name" value="Poxvirus_T4p_C"/>
</dbReference>
<dbReference type="EMBL" id="MT903341">
    <property type="protein sequence ID" value="QNP13218.1"/>
    <property type="molecule type" value="Genomic_DNA"/>
</dbReference>
<dbReference type="Proteomes" id="UP000516353">
    <property type="component" value="Segment"/>
</dbReference>
<dbReference type="EMBL" id="MT903339">
    <property type="protein sequence ID" value="QNP12858.1"/>
    <property type="molecule type" value="Genomic_DNA"/>
</dbReference>
<evidence type="ECO:0000313" key="6">
    <source>
        <dbReference type="EMBL" id="QNP13218.1"/>
    </source>
</evidence>
<accession>A0A0F6NA17</accession>
<organismHost>
    <name type="scientific">Cynomys gunnisoni</name>
    <name type="common">Gunnison's prairie dog</name>
    <name type="synonym">Spermophilus gunnisoni</name>
    <dbReference type="NCBI Taxonomy" id="45479"/>
</organismHost>
<dbReference type="Proteomes" id="UP000516396">
    <property type="component" value="Segment"/>
</dbReference>
<dbReference type="InterPro" id="IPR007580">
    <property type="entry name" value="Poxvirus_T4p_N"/>
</dbReference>
<dbReference type="SMR" id="A0A0F6NA17"/>
<dbReference type="Proteomes" id="UP000516368">
    <property type="component" value="Segment"/>
</dbReference>
<dbReference type="EMBL" id="MT903338">
    <property type="protein sequence ID" value="QNP12677.1"/>
    <property type="molecule type" value="Genomic_DNA"/>
</dbReference>
<dbReference type="PIRSF" id="PIRSF003796">
    <property type="entry name" value="Apoptosisregulator_M-T4"/>
    <property type="match status" value="1"/>
</dbReference>
<organismHost>
    <name type="scientific">Mus musculus</name>
    <name type="common">Mouse</name>
    <dbReference type="NCBI Taxonomy" id="10090"/>
</organismHost>
<evidence type="ECO:0000313" key="7">
    <source>
        <dbReference type="EMBL" id="QNP13402.1"/>
    </source>
</evidence>
<organismHost>
    <name type="scientific">Cynomys mexicanus</name>
    <name type="common">Mexican prairie dog</name>
    <dbReference type="NCBI Taxonomy" id="99826"/>
</organismHost>
<organismHost>
    <name type="scientific">Homo sapiens</name>
    <name type="common">Human</name>
    <dbReference type="NCBI Taxonomy" id="9606"/>
</organismHost>
<dbReference type="Pfam" id="PF04491">
    <property type="entry name" value="Pox_T4_N"/>
    <property type="match status" value="1"/>
</dbReference>
<evidence type="ECO:0000313" key="10">
    <source>
        <dbReference type="EMBL" id="QNP13945.1"/>
    </source>
</evidence>
<proteinExistence type="predicted"/>